<evidence type="ECO:0000313" key="2">
    <source>
        <dbReference type="Proteomes" id="UP000308671"/>
    </source>
</evidence>
<dbReference type="EMBL" id="PQXL01000128">
    <property type="protein sequence ID" value="THV50977.1"/>
    <property type="molecule type" value="Genomic_DNA"/>
</dbReference>
<keyword evidence="2" id="KW-1185">Reference proteome</keyword>
<organism evidence="1 2">
    <name type="scientific">Botrytis galanthina</name>
    <dbReference type="NCBI Taxonomy" id="278940"/>
    <lineage>
        <taxon>Eukaryota</taxon>
        <taxon>Fungi</taxon>
        <taxon>Dikarya</taxon>
        <taxon>Ascomycota</taxon>
        <taxon>Pezizomycotina</taxon>
        <taxon>Leotiomycetes</taxon>
        <taxon>Helotiales</taxon>
        <taxon>Sclerotiniaceae</taxon>
        <taxon>Botrytis</taxon>
    </lineage>
</organism>
<name>A0A4S8QZR6_9HELO</name>
<evidence type="ECO:0000313" key="1">
    <source>
        <dbReference type="EMBL" id="THV50977.1"/>
    </source>
</evidence>
<proteinExistence type="predicted"/>
<dbReference type="Proteomes" id="UP000308671">
    <property type="component" value="Unassembled WGS sequence"/>
</dbReference>
<reference evidence="1 2" key="1">
    <citation type="submission" date="2017-12" db="EMBL/GenBank/DDBJ databases">
        <title>Comparative genomics of Botrytis spp.</title>
        <authorList>
            <person name="Valero-Jimenez C.A."/>
            <person name="Tapia P."/>
            <person name="Veloso J."/>
            <person name="Silva-Moreno E."/>
            <person name="Staats M."/>
            <person name="Valdes J.H."/>
            <person name="Van Kan J.A.L."/>
        </authorList>
    </citation>
    <scope>NUCLEOTIDE SEQUENCE [LARGE SCALE GENOMIC DNA]</scope>
    <source>
        <strain evidence="1 2">MUCL435</strain>
    </source>
</reference>
<accession>A0A4S8QZR6</accession>
<protein>
    <submittedName>
        <fullName evidence="1">Uncharacterized protein</fullName>
    </submittedName>
</protein>
<gene>
    <name evidence="1" type="ORF">BGAL_0128g00120</name>
</gene>
<sequence length="94" mass="10996">MLRRSYSLLNKRPKHRAVEACRDLPVLKENMEQSLANIDQVRAKIHSVFDNKVRMRAIMTAAEYTEKAFSDIYVRLAYYRGELALEQIDESCIC</sequence>
<dbReference type="AlphaFoldDB" id="A0A4S8QZR6"/>
<comment type="caution">
    <text evidence="1">The sequence shown here is derived from an EMBL/GenBank/DDBJ whole genome shotgun (WGS) entry which is preliminary data.</text>
</comment>
<dbReference type="OrthoDB" id="10372212at2759"/>